<sequence>MSSTNAHHGAGDGRRPKMTLFCPTCGHEGSAGADGDWHLVERDGRGERRIAYECPVCGGVVAAHRVLPWSR</sequence>
<dbReference type="RefSeq" id="WP_304447108.1">
    <property type="nucleotide sequence ID" value="NZ_JARRAH010000001.1"/>
</dbReference>
<gene>
    <name evidence="2" type="ORF">ACFQHK_02665</name>
</gene>
<evidence type="ECO:0000313" key="3">
    <source>
        <dbReference type="Proteomes" id="UP001596406"/>
    </source>
</evidence>
<dbReference type="EMBL" id="JBHSXM010000001">
    <property type="protein sequence ID" value="MFC6835407.1"/>
    <property type="molecule type" value="Genomic_DNA"/>
</dbReference>
<accession>A0ABD5U840</accession>
<feature type="domain" description="DUF8106" evidence="1">
    <location>
        <begin position="16"/>
        <end position="62"/>
    </location>
</feature>
<name>A0ABD5U840_9EURY</name>
<proteinExistence type="predicted"/>
<evidence type="ECO:0000259" key="1">
    <source>
        <dbReference type="Pfam" id="PF26408"/>
    </source>
</evidence>
<reference evidence="2 3" key="1">
    <citation type="journal article" date="2019" name="Int. J. Syst. Evol. Microbiol.">
        <title>The Global Catalogue of Microorganisms (GCM) 10K type strain sequencing project: providing services to taxonomists for standard genome sequencing and annotation.</title>
        <authorList>
            <consortium name="The Broad Institute Genomics Platform"/>
            <consortium name="The Broad Institute Genome Sequencing Center for Infectious Disease"/>
            <person name="Wu L."/>
            <person name="Ma J."/>
        </authorList>
    </citation>
    <scope>NUCLEOTIDE SEQUENCE [LARGE SCALE GENOMIC DNA]</scope>
    <source>
        <strain evidence="2 3">PSRA2</strain>
    </source>
</reference>
<dbReference type="Pfam" id="PF26408">
    <property type="entry name" value="DUF8106"/>
    <property type="match status" value="1"/>
</dbReference>
<dbReference type="InterPro" id="IPR058419">
    <property type="entry name" value="DUF8106"/>
</dbReference>
<protein>
    <recommendedName>
        <fullName evidence="1">DUF8106 domain-containing protein</fullName>
    </recommendedName>
</protein>
<dbReference type="Proteomes" id="UP001596406">
    <property type="component" value="Unassembled WGS sequence"/>
</dbReference>
<organism evidence="2 3">
    <name type="scientific">Halomarina ordinaria</name>
    <dbReference type="NCBI Taxonomy" id="3033939"/>
    <lineage>
        <taxon>Archaea</taxon>
        <taxon>Methanobacteriati</taxon>
        <taxon>Methanobacteriota</taxon>
        <taxon>Stenosarchaea group</taxon>
        <taxon>Halobacteria</taxon>
        <taxon>Halobacteriales</taxon>
        <taxon>Natronomonadaceae</taxon>
        <taxon>Halomarina</taxon>
    </lineage>
</organism>
<evidence type="ECO:0000313" key="2">
    <source>
        <dbReference type="EMBL" id="MFC6835407.1"/>
    </source>
</evidence>
<comment type="caution">
    <text evidence="2">The sequence shown here is derived from an EMBL/GenBank/DDBJ whole genome shotgun (WGS) entry which is preliminary data.</text>
</comment>
<dbReference type="AlphaFoldDB" id="A0ABD5U840"/>
<keyword evidence="3" id="KW-1185">Reference proteome</keyword>